<feature type="region of interest" description="Disordered" evidence="3">
    <location>
        <begin position="1"/>
        <end position="23"/>
    </location>
</feature>
<name>A0A8J3IVB5_9ACTN</name>
<dbReference type="AlphaFoldDB" id="A0A8J3IVB5"/>
<dbReference type="EMBL" id="BOMB01000008">
    <property type="protein sequence ID" value="GID10616.1"/>
    <property type="molecule type" value="Genomic_DNA"/>
</dbReference>
<feature type="DNA-binding region" description="H-T-H motif" evidence="2">
    <location>
        <begin position="48"/>
        <end position="67"/>
    </location>
</feature>
<reference evidence="5" key="1">
    <citation type="submission" date="2021-01" db="EMBL/GenBank/DDBJ databases">
        <title>Whole genome shotgun sequence of Actinocatenispora rupis NBRC 107355.</title>
        <authorList>
            <person name="Komaki H."/>
            <person name="Tamura T."/>
        </authorList>
    </citation>
    <scope>NUCLEOTIDE SEQUENCE</scope>
    <source>
        <strain evidence="5">NBRC 107355</strain>
    </source>
</reference>
<dbReference type="Proteomes" id="UP000612808">
    <property type="component" value="Unassembled WGS sequence"/>
</dbReference>
<organism evidence="5 6">
    <name type="scientific">Actinocatenispora rupis</name>
    <dbReference type="NCBI Taxonomy" id="519421"/>
    <lineage>
        <taxon>Bacteria</taxon>
        <taxon>Bacillati</taxon>
        <taxon>Actinomycetota</taxon>
        <taxon>Actinomycetes</taxon>
        <taxon>Micromonosporales</taxon>
        <taxon>Micromonosporaceae</taxon>
        <taxon>Actinocatenispora</taxon>
    </lineage>
</organism>
<dbReference type="SUPFAM" id="SSF46689">
    <property type="entry name" value="Homeodomain-like"/>
    <property type="match status" value="1"/>
</dbReference>
<sequence>MGSDTPAPTGAARRRRRLSDEQTEQRMLSAALDMVNSAGLTVSLDHISFEDVIRDAGVSRSAVYRRWPYKDLFFSDLLKALARGASPAIGGGNADAVENVRQIMLDHLDWLRTPDTRRALAAEVLRQGARSEFETFHRSAEWRTYFALQATFLSLPAGDLRTEVEQALAASDAALNTRVAAAYQRVTELIGLRLRPELDTSFHDIATLATAIIRGLVVMAPANPDITTRHVHANPFAAPDAADWSQPALGMAAVVMTFVEPDPAVTWDDDRIAAVRATLESPTWTMT</sequence>
<comment type="caution">
    <text evidence="5">The sequence shown here is derived from an EMBL/GenBank/DDBJ whole genome shotgun (WGS) entry which is preliminary data.</text>
</comment>
<evidence type="ECO:0000259" key="4">
    <source>
        <dbReference type="PROSITE" id="PS50977"/>
    </source>
</evidence>
<dbReference type="InterPro" id="IPR009057">
    <property type="entry name" value="Homeodomain-like_sf"/>
</dbReference>
<feature type="domain" description="HTH tetR-type" evidence="4">
    <location>
        <begin position="21"/>
        <end position="85"/>
    </location>
</feature>
<evidence type="ECO:0000313" key="6">
    <source>
        <dbReference type="Proteomes" id="UP000612808"/>
    </source>
</evidence>
<dbReference type="PROSITE" id="PS50977">
    <property type="entry name" value="HTH_TETR_2"/>
    <property type="match status" value="1"/>
</dbReference>
<protein>
    <recommendedName>
        <fullName evidence="4">HTH tetR-type domain-containing protein</fullName>
    </recommendedName>
</protein>
<evidence type="ECO:0000313" key="5">
    <source>
        <dbReference type="EMBL" id="GID10616.1"/>
    </source>
</evidence>
<evidence type="ECO:0000256" key="2">
    <source>
        <dbReference type="PROSITE-ProRule" id="PRU00335"/>
    </source>
</evidence>
<keyword evidence="6" id="KW-1185">Reference proteome</keyword>
<evidence type="ECO:0000256" key="1">
    <source>
        <dbReference type="ARBA" id="ARBA00023125"/>
    </source>
</evidence>
<keyword evidence="1 2" id="KW-0238">DNA-binding</keyword>
<evidence type="ECO:0000256" key="3">
    <source>
        <dbReference type="SAM" id="MobiDB-lite"/>
    </source>
</evidence>
<accession>A0A8J3IVB5</accession>
<gene>
    <name evidence="5" type="ORF">Aru02nite_15050</name>
</gene>
<dbReference type="Gene3D" id="1.10.357.10">
    <property type="entry name" value="Tetracycline Repressor, domain 2"/>
    <property type="match status" value="1"/>
</dbReference>
<dbReference type="InterPro" id="IPR001647">
    <property type="entry name" value="HTH_TetR"/>
</dbReference>
<proteinExistence type="predicted"/>
<dbReference type="GO" id="GO:0003677">
    <property type="term" value="F:DNA binding"/>
    <property type="evidence" value="ECO:0007669"/>
    <property type="project" value="UniProtKB-UniRule"/>
</dbReference>